<name>A0A6G4WYF2_9ACTN</name>
<dbReference type="SUPFAM" id="SSF47413">
    <property type="entry name" value="lambda repressor-like DNA-binding domains"/>
    <property type="match status" value="1"/>
</dbReference>
<sequence length="292" mass="33306">MGLRANPSQRQRRLGEELRRMREASGRKREDVCRHVGLHKPHLSHIEAGRTACSEARLRALLGYYGCTDETVVDALVAMARSSGKGWWSAYRELTQDRLRDLAELESTATAHRTFQWMYVPGLLQTRDYVAELFGNNDPPVPAEDAARFTDFRVLRQQCLFTDPPPRFHAVVHEAAFHMHFVSRKVRREQLEYLVEAAQLPHITIQLLPFRAETPPSTPGAPFSILDGRVPQLRTVYVEHPLSSAFLGEPERIQAFSQAFNRLTMVALDPLDPAQLHSGSSYRMVQHLLYIL</sequence>
<organism evidence="3 4">
    <name type="scientific">Streptomyces boncukensis</name>
    <dbReference type="NCBI Taxonomy" id="2711219"/>
    <lineage>
        <taxon>Bacteria</taxon>
        <taxon>Bacillati</taxon>
        <taxon>Actinomycetota</taxon>
        <taxon>Actinomycetes</taxon>
        <taxon>Kitasatosporales</taxon>
        <taxon>Streptomycetaceae</taxon>
        <taxon>Streptomyces</taxon>
    </lineage>
</organism>
<dbReference type="SMART" id="SM00530">
    <property type="entry name" value="HTH_XRE"/>
    <property type="match status" value="1"/>
</dbReference>
<evidence type="ECO:0000256" key="1">
    <source>
        <dbReference type="SAM" id="MobiDB-lite"/>
    </source>
</evidence>
<comment type="caution">
    <text evidence="3">The sequence shown here is derived from an EMBL/GenBank/DDBJ whole genome shotgun (WGS) entry which is preliminary data.</text>
</comment>
<dbReference type="InterPro" id="IPR043917">
    <property type="entry name" value="DUF5753"/>
</dbReference>
<dbReference type="Pfam" id="PF19054">
    <property type="entry name" value="DUF5753"/>
    <property type="match status" value="1"/>
</dbReference>
<dbReference type="RefSeq" id="WP_165299982.1">
    <property type="nucleotide sequence ID" value="NZ_JAAKZZ010000184.1"/>
</dbReference>
<reference evidence="3 4" key="1">
    <citation type="submission" date="2020-02" db="EMBL/GenBank/DDBJ databases">
        <title>Whole-genome analyses of novel actinobacteria.</title>
        <authorList>
            <person name="Sahin N."/>
            <person name="Tatar D."/>
        </authorList>
    </citation>
    <scope>NUCLEOTIDE SEQUENCE [LARGE SCALE GENOMIC DNA]</scope>
    <source>
        <strain evidence="3 4">SB3404</strain>
    </source>
</reference>
<dbReference type="EMBL" id="JAAKZZ010000184">
    <property type="protein sequence ID" value="NGO70316.1"/>
    <property type="molecule type" value="Genomic_DNA"/>
</dbReference>
<evidence type="ECO:0000259" key="2">
    <source>
        <dbReference type="PROSITE" id="PS50943"/>
    </source>
</evidence>
<feature type="domain" description="HTH cro/C1-type" evidence="2">
    <location>
        <begin position="18"/>
        <end position="72"/>
    </location>
</feature>
<dbReference type="InterPro" id="IPR010982">
    <property type="entry name" value="Lambda_DNA-bd_dom_sf"/>
</dbReference>
<accession>A0A6G4WYF2</accession>
<dbReference type="InterPro" id="IPR001387">
    <property type="entry name" value="Cro/C1-type_HTH"/>
</dbReference>
<dbReference type="AlphaFoldDB" id="A0A6G4WYF2"/>
<gene>
    <name evidence="3" type="ORF">G5C65_18570</name>
</gene>
<keyword evidence="4" id="KW-1185">Reference proteome</keyword>
<feature type="compositionally biased region" description="Basic and acidic residues" evidence="1">
    <location>
        <begin position="13"/>
        <end position="23"/>
    </location>
</feature>
<feature type="region of interest" description="Disordered" evidence="1">
    <location>
        <begin position="1"/>
        <end position="23"/>
    </location>
</feature>
<dbReference type="Proteomes" id="UP000477722">
    <property type="component" value="Unassembled WGS sequence"/>
</dbReference>
<dbReference type="Gene3D" id="1.10.260.40">
    <property type="entry name" value="lambda repressor-like DNA-binding domains"/>
    <property type="match status" value="1"/>
</dbReference>
<dbReference type="CDD" id="cd00093">
    <property type="entry name" value="HTH_XRE"/>
    <property type="match status" value="1"/>
</dbReference>
<evidence type="ECO:0000313" key="4">
    <source>
        <dbReference type="Proteomes" id="UP000477722"/>
    </source>
</evidence>
<evidence type="ECO:0000313" key="3">
    <source>
        <dbReference type="EMBL" id="NGO70316.1"/>
    </source>
</evidence>
<protein>
    <submittedName>
        <fullName evidence="3">Helix-turn-helix domain-containing protein</fullName>
    </submittedName>
</protein>
<dbReference type="GO" id="GO:0003677">
    <property type="term" value="F:DNA binding"/>
    <property type="evidence" value="ECO:0007669"/>
    <property type="project" value="InterPro"/>
</dbReference>
<dbReference type="Pfam" id="PF13560">
    <property type="entry name" value="HTH_31"/>
    <property type="match status" value="1"/>
</dbReference>
<proteinExistence type="predicted"/>
<dbReference type="PROSITE" id="PS50943">
    <property type="entry name" value="HTH_CROC1"/>
    <property type="match status" value="1"/>
</dbReference>